<organism evidence="2 3">
    <name type="scientific">Ophiocordyceps sinensis</name>
    <dbReference type="NCBI Taxonomy" id="72228"/>
    <lineage>
        <taxon>Eukaryota</taxon>
        <taxon>Fungi</taxon>
        <taxon>Dikarya</taxon>
        <taxon>Ascomycota</taxon>
        <taxon>Pezizomycotina</taxon>
        <taxon>Sordariomycetes</taxon>
        <taxon>Hypocreomycetidae</taxon>
        <taxon>Hypocreales</taxon>
        <taxon>Ophiocordycipitaceae</taxon>
        <taxon>Ophiocordyceps</taxon>
    </lineage>
</organism>
<gene>
    <name evidence="2" type="ORF">G6O67_008359</name>
</gene>
<sequence length="68" mass="7437">MDSSNNQNKQGGEKEFSIQPIKDKCDSSNTSSTAGILKAQPGPAIPKEMPEKEGTKQDREAKMESLNR</sequence>
<feature type="compositionally biased region" description="Basic and acidic residues" evidence="1">
    <location>
        <begin position="48"/>
        <end position="68"/>
    </location>
</feature>
<name>A0A8H4PFS2_9HYPO</name>
<keyword evidence="3" id="KW-1185">Reference proteome</keyword>
<evidence type="ECO:0000313" key="2">
    <source>
        <dbReference type="EMBL" id="KAF4504172.1"/>
    </source>
</evidence>
<comment type="caution">
    <text evidence="2">The sequence shown here is derived from an EMBL/GenBank/DDBJ whole genome shotgun (WGS) entry which is preliminary data.</text>
</comment>
<proteinExistence type="predicted"/>
<protein>
    <submittedName>
        <fullName evidence="2">Uncharacterized protein</fullName>
    </submittedName>
</protein>
<reference evidence="2 3" key="1">
    <citation type="journal article" date="2020" name="Genome Biol. Evol.">
        <title>A new high-quality draft genome assembly of the Chinese cordyceps Ophiocordyceps sinensis.</title>
        <authorList>
            <person name="Shu R."/>
            <person name="Zhang J."/>
            <person name="Meng Q."/>
            <person name="Zhang H."/>
            <person name="Zhou G."/>
            <person name="Li M."/>
            <person name="Wu P."/>
            <person name="Zhao Y."/>
            <person name="Chen C."/>
            <person name="Qin Q."/>
        </authorList>
    </citation>
    <scope>NUCLEOTIDE SEQUENCE [LARGE SCALE GENOMIC DNA]</scope>
    <source>
        <strain evidence="2 3">IOZ07</strain>
    </source>
</reference>
<feature type="compositionally biased region" description="Basic and acidic residues" evidence="1">
    <location>
        <begin position="11"/>
        <end position="26"/>
    </location>
</feature>
<dbReference type="EMBL" id="JAAVMX010000011">
    <property type="protein sequence ID" value="KAF4504172.1"/>
    <property type="molecule type" value="Genomic_DNA"/>
</dbReference>
<dbReference type="Proteomes" id="UP000557566">
    <property type="component" value="Unassembled WGS sequence"/>
</dbReference>
<feature type="region of interest" description="Disordered" evidence="1">
    <location>
        <begin position="1"/>
        <end position="68"/>
    </location>
</feature>
<accession>A0A8H4PFS2</accession>
<feature type="compositionally biased region" description="Polar residues" evidence="1">
    <location>
        <begin position="1"/>
        <end position="10"/>
    </location>
</feature>
<evidence type="ECO:0000256" key="1">
    <source>
        <dbReference type="SAM" id="MobiDB-lite"/>
    </source>
</evidence>
<dbReference type="AlphaFoldDB" id="A0A8H4PFS2"/>
<evidence type="ECO:0000313" key="3">
    <source>
        <dbReference type="Proteomes" id="UP000557566"/>
    </source>
</evidence>
<dbReference type="OrthoDB" id="2532734at2759"/>